<dbReference type="AlphaFoldDB" id="A0A9J5Y1K7"/>
<dbReference type="SUPFAM" id="SSF53383">
    <property type="entry name" value="PLP-dependent transferases"/>
    <property type="match status" value="1"/>
</dbReference>
<comment type="similarity">
    <text evidence="2">Belongs to the Orn/Lys/Arg decarboxylase class-I family.</text>
</comment>
<evidence type="ECO:0000259" key="7">
    <source>
        <dbReference type="Pfam" id="PF03711"/>
    </source>
</evidence>
<keyword evidence="3" id="KW-0210">Decarboxylase</keyword>
<gene>
    <name evidence="8" type="ORF">H5410_035755</name>
</gene>
<dbReference type="Proteomes" id="UP000824120">
    <property type="component" value="Chromosome 7"/>
</dbReference>
<dbReference type="GO" id="GO:0016831">
    <property type="term" value="F:carboxy-lyase activity"/>
    <property type="evidence" value="ECO:0007669"/>
    <property type="project" value="UniProtKB-KW"/>
</dbReference>
<dbReference type="Gene3D" id="3.40.640.10">
    <property type="entry name" value="Type I PLP-dependent aspartate aminotransferase-like (Major domain)"/>
    <property type="match status" value="2"/>
</dbReference>
<name>A0A9J5Y1K7_SOLCO</name>
<reference evidence="8 9" key="1">
    <citation type="submission" date="2020-09" db="EMBL/GenBank/DDBJ databases">
        <title>De no assembly of potato wild relative species, Solanum commersonii.</title>
        <authorList>
            <person name="Cho K."/>
        </authorList>
    </citation>
    <scope>NUCLEOTIDE SEQUENCE [LARGE SCALE GENOMIC DNA]</scope>
    <source>
        <strain evidence="8">LZ3.2</strain>
        <tissue evidence="8">Leaf</tissue>
    </source>
</reference>
<feature type="domain" description="Orn/Lys/Arg decarboxylases family 1 pyridoxal-P attachment site" evidence="6">
    <location>
        <begin position="135"/>
        <end position="219"/>
    </location>
</feature>
<evidence type="ECO:0000256" key="5">
    <source>
        <dbReference type="ARBA" id="ARBA00023239"/>
    </source>
</evidence>
<dbReference type="InterPro" id="IPR015421">
    <property type="entry name" value="PyrdxlP-dep_Trfase_major"/>
</dbReference>
<comment type="caution">
    <text evidence="8">The sequence shown here is derived from an EMBL/GenBank/DDBJ whole genome shotgun (WGS) entry which is preliminary data.</text>
</comment>
<dbReference type="InterPro" id="IPR052357">
    <property type="entry name" value="Orn_Lys_Arg_decarboxylase-I"/>
</dbReference>
<evidence type="ECO:0000313" key="9">
    <source>
        <dbReference type="Proteomes" id="UP000824120"/>
    </source>
</evidence>
<feature type="domain" description="Orn/Lys/Arg decarboxylase C-terminal" evidence="7">
    <location>
        <begin position="331"/>
        <end position="378"/>
    </location>
</feature>
<keyword evidence="5" id="KW-0456">Lyase</keyword>
<evidence type="ECO:0000313" key="8">
    <source>
        <dbReference type="EMBL" id="KAG5594523.1"/>
    </source>
</evidence>
<comment type="cofactor">
    <cofactor evidence="1">
        <name>pyridoxal 5'-phosphate</name>
        <dbReference type="ChEBI" id="CHEBI:597326"/>
    </cofactor>
</comment>
<dbReference type="Pfam" id="PF03711">
    <property type="entry name" value="OKR_DC_1_C"/>
    <property type="match status" value="1"/>
</dbReference>
<keyword evidence="4" id="KW-0663">Pyridoxal phosphate</keyword>
<evidence type="ECO:0008006" key="10">
    <source>
        <dbReference type="Google" id="ProtNLM"/>
    </source>
</evidence>
<dbReference type="InterPro" id="IPR015424">
    <property type="entry name" value="PyrdxlP-dep_Trfase"/>
</dbReference>
<sequence>MGPREQEGTTLFDQAKVKRKETKLPPLVNAITTSVKKNSDPFHFPGHKRGMAVPSSLVDVISVGPFLHDATELPELDRFGYPTCSLLDAQKWLLTSLVKMAIEELEQEGKKAAGVFITSPTYNGLFLKEQISSYNLHTVLCSFSQSSMLHLSGDHIDRDRVHKCLQSLQTTSPNWLLSASLDATRDELSKNPNTLFNEVMELVIQVKELINHISRVSLLDLSCFSNNFSFMDPLRMTIGVQELGLSGFEAYNILSTSHGIESELIGTQSLTLAFSLGTTKEHTQRLVSGLKYLSINFLQEEREIIKIDHGIERVPFGEVYMSCTPREAFFAKKKKVNFEKSIGRVCGEFACPFPSGIPVLIPGEIITKRAMDYLIQVKDQGAFLKGAVDPLISTVVVCDF</sequence>
<evidence type="ECO:0000256" key="4">
    <source>
        <dbReference type="ARBA" id="ARBA00022898"/>
    </source>
</evidence>
<dbReference type="InterPro" id="IPR036633">
    <property type="entry name" value="Prn/Lys/Arg_de-COase_C_sf"/>
</dbReference>
<evidence type="ECO:0000256" key="1">
    <source>
        <dbReference type="ARBA" id="ARBA00001933"/>
    </source>
</evidence>
<dbReference type="Pfam" id="PF01276">
    <property type="entry name" value="OKR_DC_1"/>
    <property type="match status" value="1"/>
</dbReference>
<keyword evidence="9" id="KW-1185">Reference proteome</keyword>
<dbReference type="EMBL" id="JACXVP010000007">
    <property type="protein sequence ID" value="KAG5594523.1"/>
    <property type="molecule type" value="Genomic_DNA"/>
</dbReference>
<dbReference type="InterPro" id="IPR000310">
    <property type="entry name" value="Orn/Lys/Arg_deCO2ase_major_dom"/>
</dbReference>
<organism evidence="8 9">
    <name type="scientific">Solanum commersonii</name>
    <name type="common">Commerson's wild potato</name>
    <name type="synonym">Commerson's nightshade</name>
    <dbReference type="NCBI Taxonomy" id="4109"/>
    <lineage>
        <taxon>Eukaryota</taxon>
        <taxon>Viridiplantae</taxon>
        <taxon>Streptophyta</taxon>
        <taxon>Embryophyta</taxon>
        <taxon>Tracheophyta</taxon>
        <taxon>Spermatophyta</taxon>
        <taxon>Magnoliopsida</taxon>
        <taxon>eudicotyledons</taxon>
        <taxon>Gunneridae</taxon>
        <taxon>Pentapetalae</taxon>
        <taxon>asterids</taxon>
        <taxon>lamiids</taxon>
        <taxon>Solanales</taxon>
        <taxon>Solanaceae</taxon>
        <taxon>Solanoideae</taxon>
        <taxon>Solaneae</taxon>
        <taxon>Solanum</taxon>
    </lineage>
</organism>
<evidence type="ECO:0000256" key="2">
    <source>
        <dbReference type="ARBA" id="ARBA00010671"/>
    </source>
</evidence>
<dbReference type="InterPro" id="IPR008286">
    <property type="entry name" value="Prn/Lys/Arg_de-COase_C"/>
</dbReference>
<evidence type="ECO:0000259" key="6">
    <source>
        <dbReference type="Pfam" id="PF01276"/>
    </source>
</evidence>
<dbReference type="Gene3D" id="3.90.100.10">
    <property type="entry name" value="Orn/Lys/Arg decarboxylase, C-terminal domain"/>
    <property type="match status" value="1"/>
</dbReference>
<accession>A0A9J5Y1K7</accession>
<dbReference type="OrthoDB" id="5978656at2759"/>
<protein>
    <recommendedName>
        <fullName evidence="10">Arginine decarboxylase</fullName>
    </recommendedName>
</protein>
<dbReference type="PANTHER" id="PTHR43277">
    <property type="entry name" value="ARGININE DECARBOXYLASE"/>
    <property type="match status" value="1"/>
</dbReference>
<proteinExistence type="inferred from homology"/>
<dbReference type="PANTHER" id="PTHR43277:SF5">
    <property type="entry name" value="ARGININE DECARBOXYLASE-LIKE ISOFORM X1"/>
    <property type="match status" value="1"/>
</dbReference>
<evidence type="ECO:0000256" key="3">
    <source>
        <dbReference type="ARBA" id="ARBA00022793"/>
    </source>
</evidence>
<dbReference type="SUPFAM" id="SSF55904">
    <property type="entry name" value="Ornithine decarboxylase C-terminal domain"/>
    <property type="match status" value="1"/>
</dbReference>